<evidence type="ECO:0000256" key="1">
    <source>
        <dbReference type="SAM" id="MobiDB-lite"/>
    </source>
</evidence>
<proteinExistence type="predicted"/>
<dbReference type="Proteomes" id="UP001153954">
    <property type="component" value="Unassembled WGS sequence"/>
</dbReference>
<keyword evidence="2" id="KW-0812">Transmembrane</keyword>
<accession>A0AAU9T9F0</accession>
<comment type="caution">
    <text evidence="3">The sequence shown here is derived from an EMBL/GenBank/DDBJ whole genome shotgun (WGS) entry which is preliminary data.</text>
</comment>
<name>A0AAU9T9F0_EUPED</name>
<keyword evidence="2" id="KW-0472">Membrane</keyword>
<feature type="transmembrane region" description="Helical" evidence="2">
    <location>
        <begin position="38"/>
        <end position="59"/>
    </location>
</feature>
<keyword evidence="4" id="KW-1185">Reference proteome</keyword>
<dbReference type="EMBL" id="CAKOGL010000001">
    <property type="protein sequence ID" value="CAH2083623.1"/>
    <property type="molecule type" value="Genomic_DNA"/>
</dbReference>
<protein>
    <submittedName>
        <fullName evidence="3">Uncharacterized protein</fullName>
    </submittedName>
</protein>
<evidence type="ECO:0000313" key="4">
    <source>
        <dbReference type="Proteomes" id="UP001153954"/>
    </source>
</evidence>
<evidence type="ECO:0000256" key="2">
    <source>
        <dbReference type="SAM" id="Phobius"/>
    </source>
</evidence>
<keyword evidence="2" id="KW-1133">Transmembrane helix</keyword>
<feature type="compositionally biased region" description="Basic and acidic residues" evidence="1">
    <location>
        <begin position="82"/>
        <end position="96"/>
    </location>
</feature>
<reference evidence="3" key="1">
    <citation type="submission" date="2022-03" db="EMBL/GenBank/DDBJ databases">
        <authorList>
            <person name="Tunstrom K."/>
        </authorList>
    </citation>
    <scope>NUCLEOTIDE SEQUENCE</scope>
</reference>
<gene>
    <name evidence="3" type="ORF">EEDITHA_LOCUS272</name>
</gene>
<evidence type="ECO:0000313" key="3">
    <source>
        <dbReference type="EMBL" id="CAH2083623.1"/>
    </source>
</evidence>
<sequence length="103" mass="11691">MCQSKVEKEDVFLAQTASGGDNDAHLQHIKAQMSTMNVLLIVIMIALLLGGFFVLLRFYKKCHQSWINSAMRDESIRRSVSRRFREARERGARQHESGAGPNV</sequence>
<organism evidence="3 4">
    <name type="scientific">Euphydryas editha</name>
    <name type="common">Edith's checkerspot</name>
    <dbReference type="NCBI Taxonomy" id="104508"/>
    <lineage>
        <taxon>Eukaryota</taxon>
        <taxon>Metazoa</taxon>
        <taxon>Ecdysozoa</taxon>
        <taxon>Arthropoda</taxon>
        <taxon>Hexapoda</taxon>
        <taxon>Insecta</taxon>
        <taxon>Pterygota</taxon>
        <taxon>Neoptera</taxon>
        <taxon>Endopterygota</taxon>
        <taxon>Lepidoptera</taxon>
        <taxon>Glossata</taxon>
        <taxon>Ditrysia</taxon>
        <taxon>Papilionoidea</taxon>
        <taxon>Nymphalidae</taxon>
        <taxon>Nymphalinae</taxon>
        <taxon>Euphydryas</taxon>
    </lineage>
</organism>
<dbReference type="AlphaFoldDB" id="A0AAU9T9F0"/>
<feature type="region of interest" description="Disordered" evidence="1">
    <location>
        <begin position="82"/>
        <end position="103"/>
    </location>
</feature>